<dbReference type="Proteomes" id="UP001472677">
    <property type="component" value="Unassembled WGS sequence"/>
</dbReference>
<dbReference type="InterPro" id="IPR051420">
    <property type="entry name" value="Ser_Thr_Kinases_DiverseReg"/>
</dbReference>
<reference evidence="18 19" key="1">
    <citation type="journal article" date="2024" name="G3 (Bethesda)">
        <title>Genome assembly of Hibiscus sabdariffa L. provides insights into metabolisms of medicinal natural products.</title>
        <authorList>
            <person name="Kim T."/>
        </authorList>
    </citation>
    <scope>NUCLEOTIDE SEQUENCE [LARGE SCALE GENOMIC DNA]</scope>
    <source>
        <strain evidence="18">TK-2024</strain>
        <tissue evidence="18">Old leaves</tissue>
    </source>
</reference>
<evidence type="ECO:0000256" key="5">
    <source>
        <dbReference type="ARBA" id="ARBA00022614"/>
    </source>
</evidence>
<evidence type="ECO:0000256" key="12">
    <source>
        <dbReference type="ARBA" id="ARBA00022840"/>
    </source>
</evidence>
<evidence type="ECO:0000256" key="16">
    <source>
        <dbReference type="ARBA" id="ARBA00048679"/>
    </source>
</evidence>
<evidence type="ECO:0000256" key="8">
    <source>
        <dbReference type="ARBA" id="ARBA00022729"/>
    </source>
</evidence>
<dbReference type="EMBL" id="JBBPBM010000021">
    <property type="protein sequence ID" value="KAK8548510.1"/>
    <property type="molecule type" value="Genomic_DNA"/>
</dbReference>
<keyword evidence="10" id="KW-0547">Nucleotide-binding</keyword>
<comment type="catalytic activity">
    <reaction evidence="15">
        <text>L-threonyl-[protein] + ATP = O-phospho-L-threonyl-[protein] + ADP + H(+)</text>
        <dbReference type="Rhea" id="RHEA:46608"/>
        <dbReference type="Rhea" id="RHEA-COMP:11060"/>
        <dbReference type="Rhea" id="RHEA-COMP:11605"/>
        <dbReference type="ChEBI" id="CHEBI:15378"/>
        <dbReference type="ChEBI" id="CHEBI:30013"/>
        <dbReference type="ChEBI" id="CHEBI:30616"/>
        <dbReference type="ChEBI" id="CHEBI:61977"/>
        <dbReference type="ChEBI" id="CHEBI:456216"/>
        <dbReference type="EC" id="2.7.11.1"/>
    </reaction>
</comment>
<protein>
    <recommendedName>
        <fullName evidence="3">non-specific serine/threonine protein kinase</fullName>
        <ecNumber evidence="3">2.7.11.1</ecNumber>
    </recommendedName>
</protein>
<sequence length="1176" mass="129635">MVLDSGFSICWNRGVAVKFVELLLLLSHSLIKRIRIMALTNGMKNFESSRVLEVGFWRFILLSALLITIADGLNSEGQLLLEFKNSFRDEYNYLWSWKSSDDTPCRWIGVSCLSNYKPVVWSVDLSSMNLSGTLSPTIGGLTYLKYLDLSHNRFSGNIPKEIGNCSSLVYLYLNNNHFSGPIPGEVGRLSYLTSLNICNNKISGSLPEEFGNLSSLDEFVAYTNNMTGPLPRSIGNLTKLRIFRAGQNAISGSIPAEISGCQSLRMLGLAQNSIGGELPVELGMLGSMTDLVLWENQLSGSIPKELGNCTSLQTLALYSNGLVGQIPTEIGNLKFLKRLYLYRNNLNGSIPRELGNLSLVTEIDFSENYLTGEIPTELGKIKGLRLLHLFENQLTGVIPNELSSLKNLTKLDLSINYLTGPIPYGFQYLTQMIQLQLFDNFLTGTIPQLLGVYSPLWVVDFSDNQLTGRIPLYLCRQANLILLNVGANNLHGDIPAGIKKCKTLVQLRLVGNRFNGSFPFELCNLVNLSAIELGQNNFSGPVPSEIGICGKLQRLHIAENQFSSELPKEIGNLTQLVTFNVSFNLLSGRIPREIVNCKMLQRLDLSHNSFVDTLPNELGVLTQLEILKLSENKLSGNIPAALGNLSRLTELQMGGNLFSGEIPPELGSLSSLQIAMNLSNNHLSGNIPPELGNLNLLEFLLLNNNDLSGVIPSTFDSLSSLLGCNFSYNNLTGALPAIPLFQNMPASSFIENKGLCGRPLEDCNANPSFPSTPPENNDTRGRMITVISGAIGGVSLILIIILIYQIRRPPDVVASLPEREISSPPVSDIYFHPKEGFTFQDLIEATNNFDESYVVGSGACGTVYKAVMKSGQTIAVKRLASNAEGNSIEDSFRAEILTLGKIRHRNIVKLYGFCYHQGSNLLLYEYMEKGSLGEMLHDSSCSLEWPTRFMIALGAAEGLSYLHHDCKPKIVHRDIKSNNILLDEKFEAHVGDFGLAKVIDMPYSKSMSAIAGSYGYIAPEYAYTMKVTEKCDIYSYGVVLLELLTGKSPVQPLDQGGDLNTRVRHYIRDHSFAAGILDDRLNLNDKSIVDHMITVLKIALRCTSMSPADRPSMREVVVMLSESKAHEDNSMSPSRELTCTHVVFKNNTILREEKFRQTTLTAESNGTDGTDNKVDA</sequence>
<evidence type="ECO:0000256" key="6">
    <source>
        <dbReference type="ARBA" id="ARBA00022679"/>
    </source>
</evidence>
<dbReference type="Pfam" id="PF00069">
    <property type="entry name" value="Pkinase"/>
    <property type="match status" value="1"/>
</dbReference>
<keyword evidence="11" id="KW-0418">Kinase</keyword>
<keyword evidence="5" id="KW-0433">Leucine-rich repeat</keyword>
<evidence type="ECO:0000256" key="2">
    <source>
        <dbReference type="ARBA" id="ARBA00008684"/>
    </source>
</evidence>
<dbReference type="SUPFAM" id="SSF52058">
    <property type="entry name" value="L domain-like"/>
    <property type="match status" value="2"/>
</dbReference>
<dbReference type="InterPro" id="IPR032675">
    <property type="entry name" value="LRR_dom_sf"/>
</dbReference>
<dbReference type="InterPro" id="IPR003591">
    <property type="entry name" value="Leu-rich_rpt_typical-subtyp"/>
</dbReference>
<feature type="domain" description="Protein kinase" evidence="17">
    <location>
        <begin position="849"/>
        <end position="1129"/>
    </location>
</feature>
<evidence type="ECO:0000259" key="17">
    <source>
        <dbReference type="PROSITE" id="PS50011"/>
    </source>
</evidence>
<dbReference type="SUPFAM" id="SSF56112">
    <property type="entry name" value="Protein kinase-like (PK-like)"/>
    <property type="match status" value="1"/>
</dbReference>
<evidence type="ECO:0000256" key="10">
    <source>
        <dbReference type="ARBA" id="ARBA00022741"/>
    </source>
</evidence>
<dbReference type="PROSITE" id="PS00108">
    <property type="entry name" value="PROTEIN_KINASE_ST"/>
    <property type="match status" value="1"/>
</dbReference>
<dbReference type="InterPro" id="IPR001611">
    <property type="entry name" value="Leu-rich_rpt"/>
</dbReference>
<evidence type="ECO:0000256" key="14">
    <source>
        <dbReference type="ARBA" id="ARBA00023136"/>
    </source>
</evidence>
<keyword evidence="4" id="KW-0723">Serine/threonine-protein kinase</keyword>
<evidence type="ECO:0000256" key="9">
    <source>
        <dbReference type="ARBA" id="ARBA00022737"/>
    </source>
</evidence>
<evidence type="ECO:0000313" key="18">
    <source>
        <dbReference type="EMBL" id="KAK8548510.1"/>
    </source>
</evidence>
<dbReference type="Pfam" id="PF08263">
    <property type="entry name" value="LRRNT_2"/>
    <property type="match status" value="1"/>
</dbReference>
<dbReference type="InterPro" id="IPR000719">
    <property type="entry name" value="Prot_kinase_dom"/>
</dbReference>
<keyword evidence="8" id="KW-0732">Signal</keyword>
<evidence type="ECO:0000256" key="7">
    <source>
        <dbReference type="ARBA" id="ARBA00022692"/>
    </source>
</evidence>
<dbReference type="Pfam" id="PF00560">
    <property type="entry name" value="LRR_1"/>
    <property type="match status" value="9"/>
</dbReference>
<name>A0ABR2DYP7_9ROSI</name>
<keyword evidence="19" id="KW-1185">Reference proteome</keyword>
<keyword evidence="14" id="KW-0472">Membrane</keyword>
<keyword evidence="7" id="KW-0812">Transmembrane</keyword>
<gene>
    <name evidence="18" type="ORF">V6N12_061422</name>
</gene>
<dbReference type="SMART" id="SM00220">
    <property type="entry name" value="S_TKc"/>
    <property type="match status" value="1"/>
</dbReference>
<comment type="caution">
    <text evidence="18">The sequence shown here is derived from an EMBL/GenBank/DDBJ whole genome shotgun (WGS) entry which is preliminary data.</text>
</comment>
<dbReference type="Pfam" id="PF23598">
    <property type="entry name" value="LRR_14"/>
    <property type="match status" value="1"/>
</dbReference>
<keyword evidence="13" id="KW-1133">Transmembrane helix</keyword>
<evidence type="ECO:0000256" key="11">
    <source>
        <dbReference type="ARBA" id="ARBA00022777"/>
    </source>
</evidence>
<proteinExistence type="inferred from homology"/>
<keyword evidence="12" id="KW-0067">ATP-binding</keyword>
<dbReference type="EC" id="2.7.11.1" evidence="3"/>
<evidence type="ECO:0000256" key="13">
    <source>
        <dbReference type="ARBA" id="ARBA00022989"/>
    </source>
</evidence>
<evidence type="ECO:0000256" key="15">
    <source>
        <dbReference type="ARBA" id="ARBA00047899"/>
    </source>
</evidence>
<dbReference type="PANTHER" id="PTHR48005">
    <property type="entry name" value="LEUCINE RICH REPEAT KINASE 2"/>
    <property type="match status" value="1"/>
</dbReference>
<evidence type="ECO:0000256" key="3">
    <source>
        <dbReference type="ARBA" id="ARBA00012513"/>
    </source>
</evidence>
<accession>A0ABR2DYP7</accession>
<dbReference type="PANTHER" id="PTHR48005:SF65">
    <property type="entry name" value="LEUCINE-RICH REPEAT RECEPTOR-LIKE SERINE_THREONINE_TYROSINE-PROTEIN KINASE SOBIR1"/>
    <property type="match status" value="1"/>
</dbReference>
<dbReference type="PROSITE" id="PS50011">
    <property type="entry name" value="PROTEIN_KINASE_DOM"/>
    <property type="match status" value="1"/>
</dbReference>
<dbReference type="Gene3D" id="3.30.200.20">
    <property type="entry name" value="Phosphorylase Kinase, domain 1"/>
    <property type="match status" value="1"/>
</dbReference>
<comment type="subcellular location">
    <subcellularLocation>
        <location evidence="1">Membrane</location>
    </subcellularLocation>
</comment>
<evidence type="ECO:0000256" key="4">
    <source>
        <dbReference type="ARBA" id="ARBA00022527"/>
    </source>
</evidence>
<evidence type="ECO:0000256" key="1">
    <source>
        <dbReference type="ARBA" id="ARBA00004370"/>
    </source>
</evidence>
<evidence type="ECO:0000313" key="19">
    <source>
        <dbReference type="Proteomes" id="UP001472677"/>
    </source>
</evidence>
<dbReference type="Gene3D" id="3.80.10.10">
    <property type="entry name" value="Ribonuclease Inhibitor"/>
    <property type="match status" value="3"/>
</dbReference>
<keyword evidence="6" id="KW-0808">Transferase</keyword>
<dbReference type="SMART" id="SM00369">
    <property type="entry name" value="LRR_TYP"/>
    <property type="match status" value="9"/>
</dbReference>
<dbReference type="InterPro" id="IPR055414">
    <property type="entry name" value="LRR_R13L4/SHOC2-like"/>
</dbReference>
<dbReference type="InterPro" id="IPR011009">
    <property type="entry name" value="Kinase-like_dom_sf"/>
</dbReference>
<comment type="catalytic activity">
    <reaction evidence="16">
        <text>L-seryl-[protein] + ATP = O-phospho-L-seryl-[protein] + ADP + H(+)</text>
        <dbReference type="Rhea" id="RHEA:17989"/>
        <dbReference type="Rhea" id="RHEA-COMP:9863"/>
        <dbReference type="Rhea" id="RHEA-COMP:11604"/>
        <dbReference type="ChEBI" id="CHEBI:15378"/>
        <dbReference type="ChEBI" id="CHEBI:29999"/>
        <dbReference type="ChEBI" id="CHEBI:30616"/>
        <dbReference type="ChEBI" id="CHEBI:83421"/>
        <dbReference type="ChEBI" id="CHEBI:456216"/>
        <dbReference type="EC" id="2.7.11.1"/>
    </reaction>
</comment>
<organism evidence="18 19">
    <name type="scientific">Hibiscus sabdariffa</name>
    <name type="common">roselle</name>
    <dbReference type="NCBI Taxonomy" id="183260"/>
    <lineage>
        <taxon>Eukaryota</taxon>
        <taxon>Viridiplantae</taxon>
        <taxon>Streptophyta</taxon>
        <taxon>Embryophyta</taxon>
        <taxon>Tracheophyta</taxon>
        <taxon>Spermatophyta</taxon>
        <taxon>Magnoliopsida</taxon>
        <taxon>eudicotyledons</taxon>
        <taxon>Gunneridae</taxon>
        <taxon>Pentapetalae</taxon>
        <taxon>rosids</taxon>
        <taxon>malvids</taxon>
        <taxon>Malvales</taxon>
        <taxon>Malvaceae</taxon>
        <taxon>Malvoideae</taxon>
        <taxon>Hibiscus</taxon>
    </lineage>
</organism>
<dbReference type="Gene3D" id="1.10.510.10">
    <property type="entry name" value="Transferase(Phosphotransferase) domain 1"/>
    <property type="match status" value="1"/>
</dbReference>
<dbReference type="InterPro" id="IPR008271">
    <property type="entry name" value="Ser/Thr_kinase_AS"/>
</dbReference>
<dbReference type="InterPro" id="IPR013210">
    <property type="entry name" value="LRR_N_plant-typ"/>
</dbReference>
<comment type="similarity">
    <text evidence="2">Belongs to the protein kinase superfamily. Ser/Thr protein kinase family.</text>
</comment>
<keyword evidence="9" id="KW-0677">Repeat</keyword>